<feature type="domain" description="3-hydroxyacyl-CoA dehydrogenase C-terminal" evidence="8">
    <location>
        <begin position="206"/>
        <end position="305"/>
    </location>
</feature>
<keyword evidence="11" id="KW-1185">Reference proteome</keyword>
<dbReference type="SUPFAM" id="SSF48179">
    <property type="entry name" value="6-phosphogluconate dehydrogenase C-terminal domain-like"/>
    <property type="match status" value="2"/>
</dbReference>
<evidence type="ECO:0000313" key="10">
    <source>
        <dbReference type="EMBL" id="SDP12558.1"/>
    </source>
</evidence>
<dbReference type="SUPFAM" id="SSF52096">
    <property type="entry name" value="ClpP/crotonase"/>
    <property type="match status" value="1"/>
</dbReference>
<dbReference type="OrthoDB" id="5389341at2"/>
<name>A0A1H0Q798_9BACT</name>
<dbReference type="Gene3D" id="3.40.50.720">
    <property type="entry name" value="NAD(P)-binding Rossmann-like Domain"/>
    <property type="match status" value="1"/>
</dbReference>
<evidence type="ECO:0000256" key="6">
    <source>
        <dbReference type="ARBA" id="ARBA00023098"/>
    </source>
</evidence>
<dbReference type="Pfam" id="PF02737">
    <property type="entry name" value="3HCDH_N"/>
    <property type="match status" value="1"/>
</dbReference>
<evidence type="ECO:0000256" key="4">
    <source>
        <dbReference type="ARBA" id="ARBA00023002"/>
    </source>
</evidence>
<protein>
    <submittedName>
        <fullName evidence="10">3-hydroxyacyl-CoA dehydrogenase</fullName>
    </submittedName>
</protein>
<dbReference type="AlphaFoldDB" id="A0A1H0Q798"/>
<dbReference type="Proteomes" id="UP000199073">
    <property type="component" value="Unassembled WGS sequence"/>
</dbReference>
<dbReference type="PANTHER" id="PTHR48075">
    <property type="entry name" value="3-HYDROXYACYL-COA DEHYDROGENASE FAMILY PROTEIN"/>
    <property type="match status" value="1"/>
</dbReference>
<keyword evidence="5" id="KW-0520">NAD</keyword>
<dbReference type="Pfam" id="PF00725">
    <property type="entry name" value="3HCDH"/>
    <property type="match status" value="1"/>
</dbReference>
<organism evidence="10 11">
    <name type="scientific">Desulforhopalus singaporensis</name>
    <dbReference type="NCBI Taxonomy" id="91360"/>
    <lineage>
        <taxon>Bacteria</taxon>
        <taxon>Pseudomonadati</taxon>
        <taxon>Thermodesulfobacteriota</taxon>
        <taxon>Desulfobulbia</taxon>
        <taxon>Desulfobulbales</taxon>
        <taxon>Desulfocapsaceae</taxon>
        <taxon>Desulforhopalus</taxon>
    </lineage>
</organism>
<evidence type="ECO:0000313" key="11">
    <source>
        <dbReference type="Proteomes" id="UP000199073"/>
    </source>
</evidence>
<dbReference type="InterPro" id="IPR006108">
    <property type="entry name" value="3HC_DH_C"/>
</dbReference>
<dbReference type="EMBL" id="FNJI01000011">
    <property type="protein sequence ID" value="SDP12558.1"/>
    <property type="molecule type" value="Genomic_DNA"/>
</dbReference>
<evidence type="ECO:0000256" key="2">
    <source>
        <dbReference type="ARBA" id="ARBA00022832"/>
    </source>
</evidence>
<dbReference type="GO" id="GO:0003857">
    <property type="term" value="F:(3S)-3-hydroxyacyl-CoA dehydrogenase (NAD+) activity"/>
    <property type="evidence" value="ECO:0007669"/>
    <property type="project" value="UniProtKB-EC"/>
</dbReference>
<sequence length="790" mass="87012">MQQLKQAAVLGAGVMGAGIAAQLANGGMKVLLLDMVPQHPDDREKAEGLTIEDRKVRNRLAESGIKTAAKTQGFYSEDARRLVTAGNFDDDIEQLQECDWVIEAVIENMDIKKHLFREKVVCNLKPGAILTTNTSGLSINEMAATLPQEVRSRFMATHFFNPPRFMRLLELVPAKETDPELLENLAEFCSRRLGKGIVRGKDTPNFIANRIGVFSLCNALHHMEQMGLSVEQVDAVFGPATARPNSALCRLFDLIGVDTMVLVAENSYRLLESDESREVFRLPAFVRQMVDEGLIGRKARQGFYRRQPDGTFMSYDYRNSCYRPLEKPEVAVLAAVKKISDPGEKLKTVLAADDPASRFVWLNLRDTLLYTVRRIPEIADEIVAVDQAMRWGYSWSLGPFEMLDAIGVKSFIDRVKADGLTVPNSLEKVDHFYGRKGSTQMIWDLQQQKFIPPADNKPSLDLRVLRRTGSVVAANNSASIHDLKDGVFGLEFHSKMNSLDTDTVEMVHRAVERAEREGVGLVIANHGRTFSAGANLSYMAEAIESQDFKEIESFIRRFQGAVTAIKYCAIPVVAAPFGLTLGGGCEIALHADSMAASAETCMGLVEVGVGLIPAGGGTKEMSERAMLLGLQYDVDPLLFLEKFFRNMVHAKTSAAADQLFAMGYLRRGDSVVMDQDRLIPEARQKVIALAGSYRQPHPPAGLRAAGRSAAASLMERLHQSDGIKSISDYDLDIAGQLAAVMTGGDVAAGTAITEQHLLDLELEVLLRLCGNPKTLERIRHTLKTGKTLKN</sequence>
<dbReference type="CDD" id="cd06558">
    <property type="entry name" value="crotonase-like"/>
    <property type="match status" value="1"/>
</dbReference>
<evidence type="ECO:0000256" key="7">
    <source>
        <dbReference type="ARBA" id="ARBA00049556"/>
    </source>
</evidence>
<dbReference type="Gene3D" id="1.10.1040.50">
    <property type="match status" value="1"/>
</dbReference>
<comment type="pathway">
    <text evidence="1">Lipid metabolism; fatty acid beta-oxidation.</text>
</comment>
<evidence type="ECO:0000259" key="8">
    <source>
        <dbReference type="Pfam" id="PF00725"/>
    </source>
</evidence>
<comment type="catalytic activity">
    <reaction evidence="7">
        <text>a (3S)-3-hydroxyacyl-CoA + NAD(+) = a 3-oxoacyl-CoA + NADH + H(+)</text>
        <dbReference type="Rhea" id="RHEA:22432"/>
        <dbReference type="ChEBI" id="CHEBI:15378"/>
        <dbReference type="ChEBI" id="CHEBI:57318"/>
        <dbReference type="ChEBI" id="CHEBI:57540"/>
        <dbReference type="ChEBI" id="CHEBI:57945"/>
        <dbReference type="ChEBI" id="CHEBI:90726"/>
        <dbReference type="EC" id="1.1.1.35"/>
    </reaction>
</comment>
<dbReference type="GO" id="GO:0006635">
    <property type="term" value="P:fatty acid beta-oxidation"/>
    <property type="evidence" value="ECO:0007669"/>
    <property type="project" value="UniProtKB-UniPathway"/>
</dbReference>
<feature type="domain" description="3-hydroxyacyl-CoA dehydrogenase NAD binding" evidence="9">
    <location>
        <begin position="7"/>
        <end position="202"/>
    </location>
</feature>
<dbReference type="InterPro" id="IPR036291">
    <property type="entry name" value="NAD(P)-bd_dom_sf"/>
</dbReference>
<dbReference type="RefSeq" id="WP_092222083.1">
    <property type="nucleotide sequence ID" value="NZ_FNJI01000011.1"/>
</dbReference>
<proteinExistence type="predicted"/>
<gene>
    <name evidence="10" type="ORF">SAMN05660330_01857</name>
</gene>
<keyword evidence="4" id="KW-0560">Oxidoreductase</keyword>
<dbReference type="InterPro" id="IPR001753">
    <property type="entry name" value="Enoyl-CoA_hydra/iso"/>
</dbReference>
<evidence type="ECO:0000256" key="5">
    <source>
        <dbReference type="ARBA" id="ARBA00023027"/>
    </source>
</evidence>
<dbReference type="GO" id="GO:0070403">
    <property type="term" value="F:NAD+ binding"/>
    <property type="evidence" value="ECO:0007669"/>
    <property type="project" value="InterPro"/>
</dbReference>
<evidence type="ECO:0000256" key="1">
    <source>
        <dbReference type="ARBA" id="ARBA00005005"/>
    </source>
</evidence>
<dbReference type="Pfam" id="PF00378">
    <property type="entry name" value="ECH_1"/>
    <property type="match status" value="1"/>
</dbReference>
<evidence type="ECO:0000259" key="9">
    <source>
        <dbReference type="Pfam" id="PF02737"/>
    </source>
</evidence>
<dbReference type="PANTHER" id="PTHR48075:SF7">
    <property type="entry name" value="3-HYDROXYACYL-COA DEHYDROGENASE-RELATED"/>
    <property type="match status" value="1"/>
</dbReference>
<keyword evidence="3" id="KW-0442">Lipid degradation</keyword>
<keyword evidence="2" id="KW-0276">Fatty acid metabolism</keyword>
<dbReference type="InterPro" id="IPR008927">
    <property type="entry name" value="6-PGluconate_DH-like_C_sf"/>
</dbReference>
<dbReference type="Gene3D" id="3.90.226.10">
    <property type="entry name" value="2-enoyl-CoA Hydratase, Chain A, domain 1"/>
    <property type="match status" value="1"/>
</dbReference>
<evidence type="ECO:0000256" key="3">
    <source>
        <dbReference type="ARBA" id="ARBA00022963"/>
    </source>
</evidence>
<dbReference type="SUPFAM" id="SSF51735">
    <property type="entry name" value="NAD(P)-binding Rossmann-fold domains"/>
    <property type="match status" value="1"/>
</dbReference>
<dbReference type="InterPro" id="IPR029045">
    <property type="entry name" value="ClpP/crotonase-like_dom_sf"/>
</dbReference>
<accession>A0A1H0Q798</accession>
<dbReference type="UniPathway" id="UPA00659"/>
<reference evidence="10 11" key="1">
    <citation type="submission" date="2016-10" db="EMBL/GenBank/DDBJ databases">
        <authorList>
            <person name="de Groot N.N."/>
        </authorList>
    </citation>
    <scope>NUCLEOTIDE SEQUENCE [LARGE SCALE GENOMIC DNA]</scope>
    <source>
        <strain evidence="10 11">DSM 12130</strain>
    </source>
</reference>
<dbReference type="InterPro" id="IPR006176">
    <property type="entry name" value="3-OHacyl-CoA_DH_NAD-bd"/>
</dbReference>
<dbReference type="STRING" id="91360.SAMN05660330_01857"/>
<keyword evidence="6" id="KW-0443">Lipid metabolism</keyword>